<name>A0A418SGY1_9RHOB</name>
<dbReference type="InterPro" id="IPR023214">
    <property type="entry name" value="HAD_sf"/>
</dbReference>
<dbReference type="InterPro" id="IPR023198">
    <property type="entry name" value="PGP-like_dom2"/>
</dbReference>
<proteinExistence type="predicted"/>
<evidence type="ECO:0000313" key="2">
    <source>
        <dbReference type="Proteomes" id="UP000283786"/>
    </source>
</evidence>
<dbReference type="KEGG" id="palw:PSAL_030360"/>
<dbReference type="NCBIfam" id="TIGR01509">
    <property type="entry name" value="HAD-SF-IA-v3"/>
    <property type="match status" value="1"/>
</dbReference>
<dbReference type="OrthoDB" id="9807742at2"/>
<protein>
    <submittedName>
        <fullName evidence="1">Uncharacterized protein</fullName>
    </submittedName>
</protein>
<dbReference type="CDD" id="cd02603">
    <property type="entry name" value="HAD_sEH-N_like"/>
    <property type="match status" value="1"/>
</dbReference>
<dbReference type="SFLD" id="SFLDS00003">
    <property type="entry name" value="Haloacid_Dehalogenase"/>
    <property type="match status" value="1"/>
</dbReference>
<reference evidence="1 2" key="1">
    <citation type="submission" date="2020-08" db="EMBL/GenBank/DDBJ databases">
        <title>Genome sequence of Rhodobacteraceae bacterium Lw-13e.</title>
        <authorList>
            <person name="Poehlein A."/>
            <person name="Wolter L."/>
            <person name="Daniel R."/>
            <person name="Brinkhoff T."/>
        </authorList>
    </citation>
    <scope>NUCLEOTIDE SEQUENCE [LARGE SCALE GENOMIC DNA]</scope>
    <source>
        <strain evidence="1 2">Lw-13e</strain>
    </source>
</reference>
<dbReference type="Proteomes" id="UP000283786">
    <property type="component" value="Chromosome"/>
</dbReference>
<dbReference type="InterPro" id="IPR006439">
    <property type="entry name" value="HAD-SF_hydro_IA"/>
</dbReference>
<dbReference type="Pfam" id="PF00702">
    <property type="entry name" value="Hydrolase"/>
    <property type="match status" value="1"/>
</dbReference>
<dbReference type="SFLD" id="SFLDG01129">
    <property type="entry name" value="C1.5:_HAD__Beta-PGM__Phosphata"/>
    <property type="match status" value="1"/>
</dbReference>
<dbReference type="EMBL" id="CP060436">
    <property type="protein sequence ID" value="QPM91781.1"/>
    <property type="molecule type" value="Genomic_DNA"/>
</dbReference>
<keyword evidence="2" id="KW-1185">Reference proteome</keyword>
<dbReference type="RefSeq" id="WP_119839399.1">
    <property type="nucleotide sequence ID" value="NZ_CP060436.1"/>
</dbReference>
<dbReference type="Gene3D" id="3.40.50.1000">
    <property type="entry name" value="HAD superfamily/HAD-like"/>
    <property type="match status" value="1"/>
</dbReference>
<evidence type="ECO:0000313" key="1">
    <source>
        <dbReference type="EMBL" id="QPM91781.1"/>
    </source>
</evidence>
<accession>A0A418SGY1</accession>
<dbReference type="SUPFAM" id="SSF56784">
    <property type="entry name" value="HAD-like"/>
    <property type="match status" value="1"/>
</dbReference>
<gene>
    <name evidence="1" type="ORF">PSAL_030360</name>
</gene>
<dbReference type="InterPro" id="IPR036412">
    <property type="entry name" value="HAD-like_sf"/>
</dbReference>
<dbReference type="Gene3D" id="1.10.150.240">
    <property type="entry name" value="Putative phosphatase, domain 2"/>
    <property type="match status" value="1"/>
</dbReference>
<dbReference type="PANTHER" id="PTHR43611">
    <property type="entry name" value="ALPHA-D-GLUCOSE 1-PHOSPHATE PHOSPHATASE"/>
    <property type="match status" value="1"/>
</dbReference>
<dbReference type="AlphaFoldDB" id="A0A418SGY1"/>
<dbReference type="PRINTS" id="PR00413">
    <property type="entry name" value="HADHALOGNASE"/>
</dbReference>
<organism evidence="1 2">
    <name type="scientific">Pseudooceanicola algae</name>
    <dbReference type="NCBI Taxonomy" id="1537215"/>
    <lineage>
        <taxon>Bacteria</taxon>
        <taxon>Pseudomonadati</taxon>
        <taxon>Pseudomonadota</taxon>
        <taxon>Alphaproteobacteria</taxon>
        <taxon>Rhodobacterales</taxon>
        <taxon>Paracoccaceae</taxon>
        <taxon>Pseudooceanicola</taxon>
    </lineage>
</organism>
<sequence>MSSTQAKAVVFDIGNVLIEWNPERHYDAKIGVDRRKALFDSVDLLGMNDEVDRGADMALLTEGLAAENPEWADEIRMWHGDWLKMASPAIPHSVRLLRRLRGKGVPVHALSNFGIGTFDIAQGAYDFLGEFDKPFISGHLGVIKPDVRIYEILEDGTGLSGAEILFTDDRADNIAAAAARGWQTHHFEGPEGFAARLVADGFLTEDEAA</sequence>
<dbReference type="PANTHER" id="PTHR43611:SF3">
    <property type="entry name" value="FLAVIN MONONUCLEOTIDE HYDROLASE 1, CHLOROPLATIC"/>
    <property type="match status" value="1"/>
</dbReference>